<dbReference type="Pfam" id="PF00069">
    <property type="entry name" value="Pkinase"/>
    <property type="match status" value="1"/>
</dbReference>
<dbReference type="PANTHER" id="PTHR43289">
    <property type="entry name" value="MITOGEN-ACTIVATED PROTEIN KINASE KINASE KINASE 20-RELATED"/>
    <property type="match status" value="1"/>
</dbReference>
<sequence length="486" mass="52058">MVEAGEDWAELRAHEPEDLIGAVLDNRYRILEVLGAGGMGTVYRAEHIELGEQVAVKLLSPRFAHDAEWVKRFRREARAALRIRHDNVVRVLDFAAPAPGFVYMVMELIAGESLADLSYREGSIPWDRALAIADQIASALEVAHAHGIIHRDIKLSNCVRTTVAGHDDFIKVLDFGIAKWMDSEGEGADAPRTSTGVWMGTAEYMAPEMFRGEQPDPRVDVYALGILMYRLVGCQAPFRGTHMDVAMQLAVRDAAPPSRSAPPGVLIPPEVDALILRAIAREREARTLSMTALRADILAALRGVPSPESTSDDVTVVLRRAPAVEQVPDPEPVTATTTIGGRKPRPGDVRVQTTEPVAVLPRRRWGMAYGLGSAALLGVAAILGWVAWPRDEPVHGGTGGEMVPEPATVEVSAAPSLVTEAGPPSPSVAPAEHPLAGASPAASAPAVSEAASKAEAAPAPEKPKQPSRKRPTKGRPKVVDPWRSGQ</sequence>
<feature type="compositionally biased region" description="Low complexity" evidence="6">
    <location>
        <begin position="436"/>
        <end position="459"/>
    </location>
</feature>
<keyword evidence="7" id="KW-1133">Transmembrane helix</keyword>
<dbReference type="PANTHER" id="PTHR43289:SF6">
    <property type="entry name" value="SERINE_THREONINE-PROTEIN KINASE NEKL-3"/>
    <property type="match status" value="1"/>
</dbReference>
<organism evidence="9 10">
    <name type="scientific">Nannocystis punicea</name>
    <dbReference type="NCBI Taxonomy" id="2995304"/>
    <lineage>
        <taxon>Bacteria</taxon>
        <taxon>Pseudomonadati</taxon>
        <taxon>Myxococcota</taxon>
        <taxon>Polyangia</taxon>
        <taxon>Nannocystales</taxon>
        <taxon>Nannocystaceae</taxon>
        <taxon>Nannocystis</taxon>
    </lineage>
</organism>
<dbReference type="CDD" id="cd14014">
    <property type="entry name" value="STKc_PknB_like"/>
    <property type="match status" value="1"/>
</dbReference>
<dbReference type="InterPro" id="IPR011009">
    <property type="entry name" value="Kinase-like_dom_sf"/>
</dbReference>
<keyword evidence="10" id="KW-1185">Reference proteome</keyword>
<evidence type="ECO:0000313" key="10">
    <source>
        <dbReference type="Proteomes" id="UP001164459"/>
    </source>
</evidence>
<keyword evidence="7" id="KW-0472">Membrane</keyword>
<feature type="transmembrane region" description="Helical" evidence="7">
    <location>
        <begin position="368"/>
        <end position="388"/>
    </location>
</feature>
<evidence type="ECO:0000256" key="3">
    <source>
        <dbReference type="ARBA" id="ARBA00022777"/>
    </source>
</evidence>
<protein>
    <submittedName>
        <fullName evidence="9">Serine/threonine-protein kinase</fullName>
    </submittedName>
</protein>
<keyword evidence="7" id="KW-0812">Transmembrane</keyword>
<accession>A0ABY7H7D2</accession>
<keyword evidence="3 9" id="KW-0418">Kinase</keyword>
<evidence type="ECO:0000256" key="6">
    <source>
        <dbReference type="SAM" id="MobiDB-lite"/>
    </source>
</evidence>
<dbReference type="SUPFAM" id="SSF56112">
    <property type="entry name" value="Protein kinase-like (PK-like)"/>
    <property type="match status" value="1"/>
</dbReference>
<evidence type="ECO:0000256" key="5">
    <source>
        <dbReference type="PROSITE-ProRule" id="PRU10141"/>
    </source>
</evidence>
<proteinExistence type="predicted"/>
<name>A0ABY7H7D2_9BACT</name>
<feature type="region of interest" description="Disordered" evidence="6">
    <location>
        <begin position="328"/>
        <end position="351"/>
    </location>
</feature>
<dbReference type="Gene3D" id="1.10.510.10">
    <property type="entry name" value="Transferase(Phosphotransferase) domain 1"/>
    <property type="match status" value="1"/>
</dbReference>
<feature type="domain" description="Protein kinase" evidence="8">
    <location>
        <begin position="28"/>
        <end position="298"/>
    </location>
</feature>
<keyword evidence="4 5" id="KW-0067">ATP-binding</keyword>
<evidence type="ECO:0000259" key="8">
    <source>
        <dbReference type="PROSITE" id="PS50011"/>
    </source>
</evidence>
<dbReference type="SMART" id="SM00220">
    <property type="entry name" value="S_TKc"/>
    <property type="match status" value="1"/>
</dbReference>
<feature type="compositionally biased region" description="Basic residues" evidence="6">
    <location>
        <begin position="465"/>
        <end position="476"/>
    </location>
</feature>
<gene>
    <name evidence="9" type="ORF">O0S08_02370</name>
</gene>
<evidence type="ECO:0000313" key="9">
    <source>
        <dbReference type="EMBL" id="WAS94982.1"/>
    </source>
</evidence>
<keyword evidence="2 5" id="KW-0547">Nucleotide-binding</keyword>
<feature type="region of interest" description="Disordered" evidence="6">
    <location>
        <begin position="417"/>
        <end position="486"/>
    </location>
</feature>
<reference evidence="9" key="1">
    <citation type="submission" date="2022-11" db="EMBL/GenBank/DDBJ databases">
        <title>Minimal conservation of predation-associated metabolite biosynthetic gene clusters underscores biosynthetic potential of Myxococcota including descriptions for ten novel species: Archangium lansinium sp. nov., Myxococcus landrumus sp. nov., Nannocystis bai.</title>
        <authorList>
            <person name="Ahearne A."/>
            <person name="Stevens C."/>
            <person name="Dowd S."/>
        </authorList>
    </citation>
    <scope>NUCLEOTIDE SEQUENCE</scope>
    <source>
        <strain evidence="9">Fl3</strain>
    </source>
</reference>
<dbReference type="InterPro" id="IPR017441">
    <property type="entry name" value="Protein_kinase_ATP_BS"/>
</dbReference>
<keyword evidence="1" id="KW-0808">Transferase</keyword>
<dbReference type="Gene3D" id="3.30.200.20">
    <property type="entry name" value="Phosphorylase Kinase, domain 1"/>
    <property type="match status" value="1"/>
</dbReference>
<evidence type="ECO:0000256" key="4">
    <source>
        <dbReference type="ARBA" id="ARBA00022840"/>
    </source>
</evidence>
<dbReference type="EMBL" id="CP114040">
    <property type="protein sequence ID" value="WAS94982.1"/>
    <property type="molecule type" value="Genomic_DNA"/>
</dbReference>
<dbReference type="InterPro" id="IPR000719">
    <property type="entry name" value="Prot_kinase_dom"/>
</dbReference>
<dbReference type="GO" id="GO:0016301">
    <property type="term" value="F:kinase activity"/>
    <property type="evidence" value="ECO:0007669"/>
    <property type="project" value="UniProtKB-KW"/>
</dbReference>
<dbReference type="PROSITE" id="PS00107">
    <property type="entry name" value="PROTEIN_KINASE_ATP"/>
    <property type="match status" value="1"/>
</dbReference>
<dbReference type="PROSITE" id="PS50011">
    <property type="entry name" value="PROTEIN_KINASE_DOM"/>
    <property type="match status" value="1"/>
</dbReference>
<dbReference type="Proteomes" id="UP001164459">
    <property type="component" value="Chromosome"/>
</dbReference>
<dbReference type="RefSeq" id="WP_269037316.1">
    <property type="nucleotide sequence ID" value="NZ_CP114040.1"/>
</dbReference>
<evidence type="ECO:0000256" key="2">
    <source>
        <dbReference type="ARBA" id="ARBA00022741"/>
    </source>
</evidence>
<evidence type="ECO:0000256" key="7">
    <source>
        <dbReference type="SAM" id="Phobius"/>
    </source>
</evidence>
<evidence type="ECO:0000256" key="1">
    <source>
        <dbReference type="ARBA" id="ARBA00022679"/>
    </source>
</evidence>
<feature type="binding site" evidence="5">
    <location>
        <position position="57"/>
    </location>
    <ligand>
        <name>ATP</name>
        <dbReference type="ChEBI" id="CHEBI:30616"/>
    </ligand>
</feature>